<feature type="compositionally biased region" description="Basic and acidic residues" evidence="1">
    <location>
        <begin position="116"/>
        <end position="133"/>
    </location>
</feature>
<dbReference type="Proteomes" id="UP000615446">
    <property type="component" value="Unassembled WGS sequence"/>
</dbReference>
<organism evidence="2 3">
    <name type="scientific">Rhizophagus clarus</name>
    <dbReference type="NCBI Taxonomy" id="94130"/>
    <lineage>
        <taxon>Eukaryota</taxon>
        <taxon>Fungi</taxon>
        <taxon>Fungi incertae sedis</taxon>
        <taxon>Mucoromycota</taxon>
        <taxon>Glomeromycotina</taxon>
        <taxon>Glomeromycetes</taxon>
        <taxon>Glomerales</taxon>
        <taxon>Glomeraceae</taxon>
        <taxon>Rhizophagus</taxon>
    </lineage>
</organism>
<gene>
    <name evidence="2" type="ORF">RCL2_001937900</name>
</gene>
<comment type="caution">
    <text evidence="2">The sequence shown here is derived from an EMBL/GenBank/DDBJ whole genome shotgun (WGS) entry which is preliminary data.</text>
</comment>
<feature type="compositionally biased region" description="Polar residues" evidence="1">
    <location>
        <begin position="165"/>
        <end position="177"/>
    </location>
</feature>
<dbReference type="AlphaFoldDB" id="A0A8H3LVE0"/>
<proteinExistence type="predicted"/>
<name>A0A8H3LVE0_9GLOM</name>
<evidence type="ECO:0000313" key="3">
    <source>
        <dbReference type="Proteomes" id="UP000615446"/>
    </source>
</evidence>
<protein>
    <submittedName>
        <fullName evidence="2">Uncharacterized protein</fullName>
    </submittedName>
</protein>
<reference evidence="2" key="1">
    <citation type="submission" date="2019-10" db="EMBL/GenBank/DDBJ databases">
        <title>Conservation and host-specific expression of non-tandemly repeated heterogenous ribosome RNA gene in arbuscular mycorrhizal fungi.</title>
        <authorList>
            <person name="Maeda T."/>
            <person name="Kobayashi Y."/>
            <person name="Nakagawa T."/>
            <person name="Ezawa T."/>
            <person name="Yamaguchi K."/>
            <person name="Bino T."/>
            <person name="Nishimoto Y."/>
            <person name="Shigenobu S."/>
            <person name="Kawaguchi M."/>
        </authorList>
    </citation>
    <scope>NUCLEOTIDE SEQUENCE</scope>
    <source>
        <strain evidence="2">HR1</strain>
    </source>
</reference>
<dbReference type="EMBL" id="BLAL01000215">
    <property type="protein sequence ID" value="GES92610.1"/>
    <property type="molecule type" value="Genomic_DNA"/>
</dbReference>
<accession>A0A8H3LVE0</accession>
<evidence type="ECO:0000256" key="1">
    <source>
        <dbReference type="SAM" id="MobiDB-lite"/>
    </source>
</evidence>
<evidence type="ECO:0000313" key="2">
    <source>
        <dbReference type="EMBL" id="GES92610.1"/>
    </source>
</evidence>
<dbReference type="OrthoDB" id="2440320at2759"/>
<feature type="region of interest" description="Disordered" evidence="1">
    <location>
        <begin position="98"/>
        <end position="177"/>
    </location>
</feature>
<sequence length="177" mass="20225">MWKIQEWKNKPEVKQYYKNNFKKVKDNPAIYMSLIIEKLRNENKNLLKILIAYTISICETFLNPENQDIHINEKLLKPKIIKNLQKLENKEKFLYSETEDKSLSTDANNSKLGKGANDDKGINTDSKNADKGEAVNTDRNSEGINTDSKGGEGTSIKNNKDKSIYDSNGSYNTKEEA</sequence>